<name>A0ABT5XCI8_9EURY</name>
<protein>
    <submittedName>
        <fullName evidence="1">DUF4198 domain-containing protein</fullName>
    </submittedName>
</protein>
<gene>
    <name evidence="1" type="ORF">P0O24_02390</name>
</gene>
<dbReference type="Proteomes" id="UP001215956">
    <property type="component" value="Unassembled WGS sequence"/>
</dbReference>
<comment type="caution">
    <text evidence="1">The sequence shown here is derived from an EMBL/GenBank/DDBJ whole genome shotgun (WGS) entry which is preliminary data.</text>
</comment>
<keyword evidence="2" id="KW-1185">Reference proteome</keyword>
<dbReference type="InterPro" id="IPR019613">
    <property type="entry name" value="DUF4198"/>
</dbReference>
<dbReference type="RefSeq" id="WP_316968140.1">
    <property type="nucleotide sequence ID" value="NZ_JARFPL010000005.1"/>
</dbReference>
<reference evidence="1 2" key="1">
    <citation type="submission" date="2023-03" db="EMBL/GenBank/DDBJ databases">
        <title>Whole genome sequencing of Methanotrichaceae archaeon M04Ac.</title>
        <authorList>
            <person name="Khomyakova M.A."/>
            <person name="Merkel A.Y."/>
            <person name="Slobodkin A.I."/>
        </authorList>
    </citation>
    <scope>NUCLEOTIDE SEQUENCE [LARGE SCALE GENOMIC DNA]</scope>
    <source>
        <strain evidence="1 2">M04Ac</strain>
    </source>
</reference>
<organism evidence="1 2">
    <name type="scientific">Candidatus Methanocrinis alkalitolerans</name>
    <dbReference type="NCBI Taxonomy" id="3033395"/>
    <lineage>
        <taxon>Archaea</taxon>
        <taxon>Methanobacteriati</taxon>
        <taxon>Methanobacteriota</taxon>
        <taxon>Stenosarchaea group</taxon>
        <taxon>Methanomicrobia</taxon>
        <taxon>Methanotrichales</taxon>
        <taxon>Methanotrichaceae</taxon>
        <taxon>Methanocrinis</taxon>
    </lineage>
</organism>
<evidence type="ECO:0000313" key="1">
    <source>
        <dbReference type="EMBL" id="MDF0592429.1"/>
    </source>
</evidence>
<sequence>MMKWNIVIAMALLSLLMAPAAAHSLWVEAEDAVEVGAVKDVYSFFGHPGSSAGMYVPLMEAFYLVSPAGERLDLAAEEGGWIPGFGRIGYLSGKAAFYWPGDYVLASVRAPGVYDTGWHGGESDPMLVMDYAKAIISAGEGGEKTWDGGFPLEIEFDSAPYGVKSGDSFNAVATSNGESVAANYTAWYWTVDAHTSPDAQRGTAGDGGSFTVVFDKAGPWVIEVETTTDEAGEWTATYSNPYYKEGDLVSYEKVWHRSSLTLWVR</sequence>
<proteinExistence type="predicted"/>
<accession>A0ABT5XCI8</accession>
<dbReference type="Pfam" id="PF10670">
    <property type="entry name" value="DUF4198"/>
    <property type="match status" value="1"/>
</dbReference>
<dbReference type="EMBL" id="JARFPL010000005">
    <property type="protein sequence ID" value="MDF0592429.1"/>
    <property type="molecule type" value="Genomic_DNA"/>
</dbReference>
<evidence type="ECO:0000313" key="2">
    <source>
        <dbReference type="Proteomes" id="UP001215956"/>
    </source>
</evidence>